<dbReference type="InterPro" id="IPR036867">
    <property type="entry name" value="R3H_dom_sf"/>
</dbReference>
<dbReference type="PANTHER" id="PTHR18934">
    <property type="entry name" value="ATP-DEPENDENT RNA HELICASE"/>
    <property type="match status" value="1"/>
</dbReference>
<dbReference type="Gene3D" id="3.40.50.300">
    <property type="entry name" value="P-loop containing nucleotide triphosphate hydrolases"/>
    <property type="match status" value="1"/>
</dbReference>
<dbReference type="Pfam" id="PF01424">
    <property type="entry name" value="R3H"/>
    <property type="match status" value="1"/>
</dbReference>
<evidence type="ECO:0000256" key="5">
    <source>
        <dbReference type="ARBA" id="ARBA00022806"/>
    </source>
</evidence>
<dbReference type="OrthoDB" id="6103986at2759"/>
<dbReference type="FunFam" id="3.30.1370.50:FF:000005">
    <property type="entry name" value="probable ATP-dependent RNA helicase YTHDC2"/>
    <property type="match status" value="1"/>
</dbReference>
<evidence type="ECO:0000256" key="4">
    <source>
        <dbReference type="ARBA" id="ARBA00022801"/>
    </source>
</evidence>
<evidence type="ECO:0000259" key="11">
    <source>
        <dbReference type="PROSITE" id="PS51192"/>
    </source>
</evidence>
<dbReference type="EMBL" id="VCAZ01000029">
    <property type="protein sequence ID" value="TSL28276.1"/>
    <property type="molecule type" value="Genomic_DNA"/>
</dbReference>
<accession>A0A556TYH2</accession>
<dbReference type="PANTHER" id="PTHR18934:SF213">
    <property type="entry name" value="3'-5' RNA HELICASE YTHDC2"/>
    <property type="match status" value="1"/>
</dbReference>
<dbReference type="InterPro" id="IPR036770">
    <property type="entry name" value="Ankyrin_rpt-contain_sf"/>
</dbReference>
<gene>
    <name evidence="12" type="ORF">Baya_5791</name>
</gene>
<evidence type="ECO:0000256" key="8">
    <source>
        <dbReference type="PROSITE-ProRule" id="PRU00023"/>
    </source>
</evidence>
<evidence type="ECO:0000256" key="7">
    <source>
        <dbReference type="ARBA" id="ARBA00047984"/>
    </source>
</evidence>
<dbReference type="InterPro" id="IPR014001">
    <property type="entry name" value="Helicase_ATP-bd"/>
</dbReference>
<name>A0A556TYH2_BAGYA</name>
<feature type="compositionally biased region" description="Polar residues" evidence="9">
    <location>
        <begin position="148"/>
        <end position="162"/>
    </location>
</feature>
<dbReference type="Proteomes" id="UP000319801">
    <property type="component" value="Unassembled WGS sequence"/>
</dbReference>
<dbReference type="SMART" id="SM00393">
    <property type="entry name" value="R3H"/>
    <property type="match status" value="1"/>
</dbReference>
<dbReference type="SUPFAM" id="SSF52540">
    <property type="entry name" value="P-loop containing nucleoside triphosphate hydrolases"/>
    <property type="match status" value="1"/>
</dbReference>
<dbReference type="CDD" id="cd17987">
    <property type="entry name" value="DEXHc_YTHDC2"/>
    <property type="match status" value="1"/>
</dbReference>
<dbReference type="GO" id="GO:0005524">
    <property type="term" value="F:ATP binding"/>
    <property type="evidence" value="ECO:0007669"/>
    <property type="project" value="UniProtKB-KW"/>
</dbReference>
<evidence type="ECO:0000256" key="3">
    <source>
        <dbReference type="ARBA" id="ARBA00022741"/>
    </source>
</evidence>
<dbReference type="Gene3D" id="3.30.1370.50">
    <property type="entry name" value="R3H-like domain"/>
    <property type="match status" value="1"/>
</dbReference>
<dbReference type="InterPro" id="IPR011545">
    <property type="entry name" value="DEAD/DEAH_box_helicase_dom"/>
</dbReference>
<evidence type="ECO:0000313" key="12">
    <source>
        <dbReference type="EMBL" id="TSL28276.1"/>
    </source>
</evidence>
<dbReference type="EC" id="3.6.4.13" evidence="2"/>
<dbReference type="Pfam" id="PF00270">
    <property type="entry name" value="DEAD"/>
    <property type="match status" value="1"/>
</dbReference>
<proteinExistence type="inferred from homology"/>
<dbReference type="GO" id="GO:0016787">
    <property type="term" value="F:hydrolase activity"/>
    <property type="evidence" value="ECO:0007669"/>
    <property type="project" value="UniProtKB-KW"/>
</dbReference>
<feature type="domain" description="Helicase ATP-binding" evidence="11">
    <location>
        <begin position="184"/>
        <end position="350"/>
    </location>
</feature>
<reference evidence="12 13" key="1">
    <citation type="journal article" date="2019" name="Genome Biol. Evol.">
        <title>Whole-Genome Sequencing of the Giant Devil Catfish, Bagarius yarrelli.</title>
        <authorList>
            <person name="Jiang W."/>
            <person name="Lv Y."/>
            <person name="Cheng L."/>
            <person name="Yang K."/>
            <person name="Chao B."/>
            <person name="Wang X."/>
            <person name="Li Y."/>
            <person name="Pan X."/>
            <person name="You X."/>
            <person name="Zhang Y."/>
            <person name="Yang J."/>
            <person name="Li J."/>
            <person name="Zhang X."/>
            <person name="Liu S."/>
            <person name="Sun C."/>
            <person name="Yang J."/>
            <person name="Shi Q."/>
        </authorList>
    </citation>
    <scope>NUCLEOTIDE SEQUENCE [LARGE SCALE GENOMIC DNA]</scope>
    <source>
        <strain evidence="12">JWS20170419001</strain>
        <tissue evidence="12">Muscle</tissue>
    </source>
</reference>
<keyword evidence="3" id="KW-0547">Nucleotide-binding</keyword>
<feature type="repeat" description="ANK" evidence="8">
    <location>
        <begin position="488"/>
        <end position="520"/>
    </location>
</feature>
<dbReference type="Gene3D" id="1.25.40.20">
    <property type="entry name" value="Ankyrin repeat-containing domain"/>
    <property type="match status" value="1"/>
</dbReference>
<dbReference type="GO" id="GO:0003724">
    <property type="term" value="F:RNA helicase activity"/>
    <property type="evidence" value="ECO:0007669"/>
    <property type="project" value="UniProtKB-EC"/>
</dbReference>
<dbReference type="SUPFAM" id="SSF82708">
    <property type="entry name" value="R3H domain"/>
    <property type="match status" value="1"/>
</dbReference>
<evidence type="ECO:0000313" key="13">
    <source>
        <dbReference type="Proteomes" id="UP000319801"/>
    </source>
</evidence>
<dbReference type="FunFam" id="1.25.40.20:FF:000159">
    <property type="entry name" value="probable ATP-dependent RNA helicase YTHDC2"/>
    <property type="match status" value="1"/>
</dbReference>
<feature type="region of interest" description="Disordered" evidence="9">
    <location>
        <begin position="131"/>
        <end position="162"/>
    </location>
</feature>
<comment type="catalytic activity">
    <reaction evidence="7">
        <text>ATP + H2O = ADP + phosphate + H(+)</text>
        <dbReference type="Rhea" id="RHEA:13065"/>
        <dbReference type="ChEBI" id="CHEBI:15377"/>
        <dbReference type="ChEBI" id="CHEBI:15378"/>
        <dbReference type="ChEBI" id="CHEBI:30616"/>
        <dbReference type="ChEBI" id="CHEBI:43474"/>
        <dbReference type="ChEBI" id="CHEBI:456216"/>
        <dbReference type="EC" id="3.6.4.13"/>
    </reaction>
</comment>
<keyword evidence="5 12" id="KW-0347">Helicase</keyword>
<dbReference type="SMART" id="SM00487">
    <property type="entry name" value="DEXDc"/>
    <property type="match status" value="1"/>
</dbReference>
<dbReference type="PROSITE" id="PS50088">
    <property type="entry name" value="ANK_REPEAT"/>
    <property type="match status" value="1"/>
</dbReference>
<evidence type="ECO:0000256" key="6">
    <source>
        <dbReference type="ARBA" id="ARBA00022840"/>
    </source>
</evidence>
<feature type="domain" description="R3H" evidence="10">
    <location>
        <begin position="22"/>
        <end position="85"/>
    </location>
</feature>
<evidence type="ECO:0000259" key="10">
    <source>
        <dbReference type="PROSITE" id="PS51061"/>
    </source>
</evidence>
<dbReference type="GO" id="GO:0003723">
    <property type="term" value="F:RNA binding"/>
    <property type="evidence" value="ECO:0007669"/>
    <property type="project" value="TreeGrafter"/>
</dbReference>
<dbReference type="InterPro" id="IPR027417">
    <property type="entry name" value="P-loop_NTPase"/>
</dbReference>
<keyword evidence="4" id="KW-0378">Hydrolase</keyword>
<dbReference type="FunFam" id="3.40.50.300:FF:000284">
    <property type="entry name" value="probable ATP-dependent RNA helicase YTHDC2"/>
    <property type="match status" value="1"/>
</dbReference>
<sequence>MNSSKLSGSSKSKGLKDIRIDEDVKIAVNVALERFQFSDQREMEFPSSLTSTERAFIHRLAQSLGYISKSRGKGVHRVLTIWKKTRPDSAQSTMTFNLTHNSKHMVQSLLQRFPITAKERTDLLQNADRGLGVTPEAAGNGRDKNRTSGRLNNSIPQVPQSRRPSEFECFRRSLPVYELQEKIVATIRENQVVLIVGETGSGKTTQIPQFLLDDCSQKGNCCRIFCTQPRRLAAIAVAERVAAERGESVGQTIGYQIRLESRVSPKTLLTFCTSGVLLRTLMAGDSVLSTVTHVIVDEVHERDGLTDFLLIKIRDMLHKMPSLKLVLSSAALDVDLFIKYFGQCPIIYIKGRTYEVKTLFLEDILRSTGYTNKEMDKYKAEIQKEAKQQTSLTEWCEVKVSKSPSESRKNQHSDNVPQENGDLLDNAGDSVFSQMSEKDATLLEPWLLKEMDTCISSIFLQQDADAFVQLFNLIVNESVSVDYRHSETSATPLMVAAGRGFISQMEQLLSMGASVHLKASNGWTALDWAKHFNQTEAVDLIESHISSLEAGHLDESSLVQSASGELSAQDQELLKAYHHSFDDEKVDLDLIMHLLFNICQSSDEGAVLIFLPGYDEIVGLRDRILFDDKRFADHQHRHDSNN</sequence>
<evidence type="ECO:0000256" key="9">
    <source>
        <dbReference type="SAM" id="MobiDB-lite"/>
    </source>
</evidence>
<keyword evidence="8" id="KW-0040">ANK repeat</keyword>
<evidence type="ECO:0000256" key="2">
    <source>
        <dbReference type="ARBA" id="ARBA00012552"/>
    </source>
</evidence>
<organism evidence="12 13">
    <name type="scientific">Bagarius yarrelli</name>
    <name type="common">Goonch</name>
    <name type="synonym">Bagrus yarrelli</name>
    <dbReference type="NCBI Taxonomy" id="175774"/>
    <lineage>
        <taxon>Eukaryota</taxon>
        <taxon>Metazoa</taxon>
        <taxon>Chordata</taxon>
        <taxon>Craniata</taxon>
        <taxon>Vertebrata</taxon>
        <taxon>Euteleostomi</taxon>
        <taxon>Actinopterygii</taxon>
        <taxon>Neopterygii</taxon>
        <taxon>Teleostei</taxon>
        <taxon>Ostariophysi</taxon>
        <taxon>Siluriformes</taxon>
        <taxon>Sisoridae</taxon>
        <taxon>Sisorinae</taxon>
        <taxon>Bagarius</taxon>
    </lineage>
</organism>
<dbReference type="InterPro" id="IPR002110">
    <property type="entry name" value="Ankyrin_rpt"/>
</dbReference>
<dbReference type="SUPFAM" id="SSF48403">
    <property type="entry name" value="Ankyrin repeat"/>
    <property type="match status" value="1"/>
</dbReference>
<comment type="similarity">
    <text evidence="1">Belongs to the DEAD box helicase family. DEAH subfamily.</text>
</comment>
<dbReference type="PROSITE" id="PS51192">
    <property type="entry name" value="HELICASE_ATP_BIND_1"/>
    <property type="match status" value="1"/>
</dbReference>
<keyword evidence="13" id="KW-1185">Reference proteome</keyword>
<dbReference type="PROSITE" id="PS51061">
    <property type="entry name" value="R3H"/>
    <property type="match status" value="1"/>
</dbReference>
<dbReference type="AlphaFoldDB" id="A0A556TYH2"/>
<protein>
    <recommendedName>
        <fullName evidence="2">RNA helicase</fullName>
        <ecNumber evidence="2">3.6.4.13</ecNumber>
    </recommendedName>
</protein>
<dbReference type="InterPro" id="IPR001374">
    <property type="entry name" value="R3H_dom"/>
</dbReference>
<keyword evidence="6" id="KW-0067">ATP-binding</keyword>
<comment type="caution">
    <text evidence="12">The sequence shown here is derived from an EMBL/GenBank/DDBJ whole genome shotgun (WGS) entry which is preliminary data.</text>
</comment>
<evidence type="ECO:0000256" key="1">
    <source>
        <dbReference type="ARBA" id="ARBA00008792"/>
    </source>
</evidence>